<comment type="function">
    <text evidence="5">Specifically methylates the pseudouridine at position 1915 (m3Psi1915) in 23S rRNA.</text>
</comment>
<feature type="binding site" evidence="5">
    <location>
        <position position="104"/>
    </location>
    <ligand>
        <name>S-adenosyl-L-methionine</name>
        <dbReference type="ChEBI" id="CHEBI:59789"/>
    </ligand>
</feature>
<evidence type="ECO:0000313" key="7">
    <source>
        <dbReference type="Proteomes" id="UP000237865"/>
    </source>
</evidence>
<organism evidence="6 7">
    <name type="scientific">Williamsoniiplasma lucivorax</name>
    <dbReference type="NCBI Taxonomy" id="209274"/>
    <lineage>
        <taxon>Bacteria</taxon>
        <taxon>Bacillati</taxon>
        <taxon>Mycoplasmatota</taxon>
        <taxon>Mollicutes</taxon>
        <taxon>Entomoplasmatales</taxon>
        <taxon>Williamsoniiplasma</taxon>
    </lineage>
</organism>
<evidence type="ECO:0000256" key="2">
    <source>
        <dbReference type="ARBA" id="ARBA00022679"/>
    </source>
</evidence>
<dbReference type="Pfam" id="PF02590">
    <property type="entry name" value="SPOUT_MTase"/>
    <property type="match status" value="1"/>
</dbReference>
<dbReference type="RefSeq" id="WP_028126458.1">
    <property type="nucleotide sequence ID" value="NZ_PHNE01000004.1"/>
</dbReference>
<dbReference type="PIRSF" id="PIRSF004505">
    <property type="entry name" value="MT_bac"/>
    <property type="match status" value="1"/>
</dbReference>
<name>A0A2S5RDP3_9MOLU</name>
<evidence type="ECO:0000313" key="6">
    <source>
        <dbReference type="EMBL" id="PPE05245.1"/>
    </source>
</evidence>
<dbReference type="HAMAP" id="MF_00658">
    <property type="entry name" value="23SrRNA_methyltr_H"/>
    <property type="match status" value="1"/>
</dbReference>
<evidence type="ECO:0000256" key="1">
    <source>
        <dbReference type="ARBA" id="ARBA00022603"/>
    </source>
</evidence>
<dbReference type="Gene3D" id="3.40.1280.10">
    <property type="match status" value="1"/>
</dbReference>
<comment type="caution">
    <text evidence="5">Lacks conserved residue(s) required for the propagation of feature annotation.</text>
</comment>
<dbReference type="PANTHER" id="PTHR33603:SF1">
    <property type="entry name" value="RIBOSOMAL RNA LARGE SUBUNIT METHYLTRANSFERASE H"/>
    <property type="match status" value="1"/>
</dbReference>
<gene>
    <name evidence="5 6" type="primary">rlmH</name>
    <name evidence="6" type="ORF">ELUCI_v1c07810</name>
</gene>
<proteinExistence type="inferred from homology"/>
<keyword evidence="5" id="KW-0963">Cytoplasm</keyword>
<comment type="subcellular location">
    <subcellularLocation>
        <location evidence="5">Cytoplasm</location>
    </subcellularLocation>
</comment>
<keyword evidence="7" id="KW-1185">Reference proteome</keyword>
<dbReference type="CDD" id="cd18081">
    <property type="entry name" value="RlmH-like"/>
    <property type="match status" value="1"/>
</dbReference>
<keyword evidence="1 5" id="KW-0489">Methyltransferase</keyword>
<dbReference type="AlphaFoldDB" id="A0A2S5RDP3"/>
<accession>A0A2S5RDP3</accession>
<comment type="similarity">
    <text evidence="4 5">Belongs to the RNA methyltransferase RlmH family.</text>
</comment>
<dbReference type="GO" id="GO:0070038">
    <property type="term" value="F:rRNA (pseudouridine-N3-)-methyltransferase activity"/>
    <property type="evidence" value="ECO:0007669"/>
    <property type="project" value="UniProtKB-UniRule"/>
</dbReference>
<keyword evidence="5" id="KW-0698">rRNA processing</keyword>
<dbReference type="EMBL" id="PHNE01000004">
    <property type="protein sequence ID" value="PPE05245.1"/>
    <property type="molecule type" value="Genomic_DNA"/>
</dbReference>
<dbReference type="InterPro" id="IPR003742">
    <property type="entry name" value="RlmH-like"/>
</dbReference>
<sequence length="155" mass="18070">MNINIICFGKMDDKNSLALLLNYQNKIKFYSKLNFVELKEEINLDLKSAQVKNEKLLEEKLNNFKNTTIILADIQGVDVTSEQLAKMIETNKDFQGANLTFIIGPSDGFSDEFKNKYPHKISFGKITLPHQLFRIILLEQIFRSFKIINHEKYHK</sequence>
<keyword evidence="2 5" id="KW-0808">Transferase</keyword>
<reference evidence="6 7" key="1">
    <citation type="submission" date="2017-11" db="EMBL/GenBank/DDBJ databases">
        <title>Genome sequence of Entomoplasma lucivorax PIPN-2 (ATCC 49196).</title>
        <authorList>
            <person name="Lo W.-S."/>
            <person name="Gasparich G.E."/>
            <person name="Kuo C.-H."/>
        </authorList>
    </citation>
    <scope>NUCLEOTIDE SEQUENCE [LARGE SCALE GENOMIC DNA]</scope>
    <source>
        <strain evidence="6 7">PIPN-2</strain>
    </source>
</reference>
<comment type="catalytic activity">
    <reaction evidence="5">
        <text>pseudouridine(1915) in 23S rRNA + S-adenosyl-L-methionine = N(3)-methylpseudouridine(1915) in 23S rRNA + S-adenosyl-L-homocysteine + H(+)</text>
        <dbReference type="Rhea" id="RHEA:42752"/>
        <dbReference type="Rhea" id="RHEA-COMP:10221"/>
        <dbReference type="Rhea" id="RHEA-COMP:10222"/>
        <dbReference type="ChEBI" id="CHEBI:15378"/>
        <dbReference type="ChEBI" id="CHEBI:57856"/>
        <dbReference type="ChEBI" id="CHEBI:59789"/>
        <dbReference type="ChEBI" id="CHEBI:65314"/>
        <dbReference type="ChEBI" id="CHEBI:74486"/>
        <dbReference type="EC" id="2.1.1.177"/>
    </reaction>
</comment>
<dbReference type="GO" id="GO:0005737">
    <property type="term" value="C:cytoplasm"/>
    <property type="evidence" value="ECO:0007669"/>
    <property type="project" value="UniProtKB-SubCell"/>
</dbReference>
<feature type="binding site" evidence="5">
    <location>
        <begin position="123"/>
        <end position="128"/>
    </location>
    <ligand>
        <name>S-adenosyl-L-methionine</name>
        <dbReference type="ChEBI" id="CHEBI:59789"/>
    </ligand>
</feature>
<dbReference type="SUPFAM" id="SSF75217">
    <property type="entry name" value="alpha/beta knot"/>
    <property type="match status" value="1"/>
</dbReference>
<keyword evidence="3 5" id="KW-0949">S-adenosyl-L-methionine</keyword>
<protein>
    <recommendedName>
        <fullName evidence="5">Ribosomal RNA large subunit methyltransferase H</fullName>
        <ecNumber evidence="5">2.1.1.177</ecNumber>
    </recommendedName>
    <alternativeName>
        <fullName evidence="5">23S rRNA (pseudouridine1915-N3)-methyltransferase</fullName>
    </alternativeName>
    <alternativeName>
        <fullName evidence="5">23S rRNA m3Psi1915 methyltransferase</fullName>
    </alternativeName>
    <alternativeName>
        <fullName evidence="5">rRNA (pseudouridine-N3-)-methyltransferase RlmH</fullName>
    </alternativeName>
</protein>
<evidence type="ECO:0000256" key="5">
    <source>
        <dbReference type="HAMAP-Rule" id="MF_00658"/>
    </source>
</evidence>
<evidence type="ECO:0000256" key="3">
    <source>
        <dbReference type="ARBA" id="ARBA00022691"/>
    </source>
</evidence>
<comment type="subunit">
    <text evidence="5">Homodimer.</text>
</comment>
<dbReference type="Proteomes" id="UP000237865">
    <property type="component" value="Unassembled WGS sequence"/>
</dbReference>
<dbReference type="EC" id="2.1.1.177" evidence="5"/>
<evidence type="ECO:0000256" key="4">
    <source>
        <dbReference type="ARBA" id="ARBA00038303"/>
    </source>
</evidence>
<dbReference type="PANTHER" id="PTHR33603">
    <property type="entry name" value="METHYLTRANSFERASE"/>
    <property type="match status" value="1"/>
</dbReference>
<dbReference type="InterPro" id="IPR029026">
    <property type="entry name" value="tRNA_m1G_MTases_N"/>
</dbReference>
<dbReference type="InterPro" id="IPR029028">
    <property type="entry name" value="Alpha/beta_knot_MTases"/>
</dbReference>
<dbReference type="STRING" id="1399797.GCA_000518285_00398"/>
<comment type="caution">
    <text evidence="6">The sequence shown here is derived from an EMBL/GenBank/DDBJ whole genome shotgun (WGS) entry which is preliminary data.</text>
</comment>